<comment type="similarity">
    <text evidence="2 7">Belongs to the CDC6/cdc18 family.</text>
</comment>
<dbReference type="EMBL" id="JRKL02000455">
    <property type="protein sequence ID" value="KAF3971230.1"/>
    <property type="molecule type" value="Genomic_DNA"/>
</dbReference>
<dbReference type="GO" id="GO:0005634">
    <property type="term" value="C:nucleus"/>
    <property type="evidence" value="ECO:0007669"/>
    <property type="project" value="UniProtKB-SubCell"/>
</dbReference>
<keyword evidence="6" id="KW-0131">Cell cycle</keyword>
<dbReference type="InterPro" id="IPR016314">
    <property type="entry name" value="Cdc6/18"/>
</dbReference>
<name>A0A8J4VUK7_9ROSI</name>
<evidence type="ECO:0000313" key="10">
    <source>
        <dbReference type="EMBL" id="KAF3971230.1"/>
    </source>
</evidence>
<feature type="region of interest" description="Disordered" evidence="8">
    <location>
        <begin position="69"/>
        <end position="88"/>
    </location>
</feature>
<dbReference type="AlphaFoldDB" id="A0A8J4VUK7"/>
<evidence type="ECO:0000256" key="3">
    <source>
        <dbReference type="ARBA" id="ARBA00022618"/>
    </source>
</evidence>
<dbReference type="PANTHER" id="PTHR10763:SF26">
    <property type="entry name" value="CELL DIVISION CONTROL PROTEIN 6 HOMOLOG"/>
    <property type="match status" value="1"/>
</dbReference>
<dbReference type="InterPro" id="IPR036390">
    <property type="entry name" value="WH_DNA-bd_sf"/>
</dbReference>
<feature type="region of interest" description="Disordered" evidence="8">
    <location>
        <begin position="1"/>
        <end position="60"/>
    </location>
</feature>
<dbReference type="GO" id="GO:0051301">
    <property type="term" value="P:cell division"/>
    <property type="evidence" value="ECO:0007669"/>
    <property type="project" value="UniProtKB-UniRule"/>
</dbReference>
<dbReference type="Pfam" id="PF13401">
    <property type="entry name" value="AAA_22"/>
    <property type="match status" value="1"/>
</dbReference>
<gene>
    <name evidence="10" type="ORF">CMV_005150</name>
</gene>
<evidence type="ECO:0000259" key="9">
    <source>
        <dbReference type="SMART" id="SM01074"/>
    </source>
</evidence>
<dbReference type="Pfam" id="PF22606">
    <property type="entry name" value="Cdc6-ORC-like_ATPase_lid"/>
    <property type="match status" value="1"/>
</dbReference>
<dbReference type="Gene3D" id="3.40.50.300">
    <property type="entry name" value="P-loop containing nucleotide triphosphate hydrolases"/>
    <property type="match status" value="1"/>
</dbReference>
<evidence type="ECO:0000256" key="2">
    <source>
        <dbReference type="ARBA" id="ARBA00006184"/>
    </source>
</evidence>
<protein>
    <recommendedName>
        <fullName evidence="7">Cell division control protein</fullName>
    </recommendedName>
</protein>
<keyword evidence="3" id="KW-0132">Cell division</keyword>
<dbReference type="CDD" id="cd08768">
    <property type="entry name" value="Cdc6_C"/>
    <property type="match status" value="1"/>
</dbReference>
<accession>A0A8J4VUK7</accession>
<keyword evidence="5" id="KW-0539">Nucleus</keyword>
<dbReference type="SMART" id="SM01074">
    <property type="entry name" value="Cdc6_C"/>
    <property type="match status" value="1"/>
</dbReference>
<keyword evidence="11" id="KW-1185">Reference proteome</keyword>
<dbReference type="FunFam" id="1.10.10.10:FF:000686">
    <property type="entry name" value="Cell division control protein"/>
    <property type="match status" value="1"/>
</dbReference>
<evidence type="ECO:0000313" key="11">
    <source>
        <dbReference type="Proteomes" id="UP000737018"/>
    </source>
</evidence>
<dbReference type="GO" id="GO:0006270">
    <property type="term" value="P:DNA replication initiation"/>
    <property type="evidence" value="ECO:0007669"/>
    <property type="project" value="UniProtKB-UniRule"/>
</dbReference>
<dbReference type="GO" id="GO:0003688">
    <property type="term" value="F:DNA replication origin binding"/>
    <property type="evidence" value="ECO:0007669"/>
    <property type="project" value="TreeGrafter"/>
</dbReference>
<dbReference type="SUPFAM" id="SSF52540">
    <property type="entry name" value="P-loop containing nucleoside triphosphate hydrolases"/>
    <property type="match status" value="1"/>
</dbReference>
<dbReference type="PANTHER" id="PTHR10763">
    <property type="entry name" value="CELL DIVISION CONTROL PROTEIN 6-RELATED"/>
    <property type="match status" value="1"/>
</dbReference>
<dbReference type="InterPro" id="IPR054425">
    <property type="entry name" value="Cdc6_ORC1-like_ATPase_lid"/>
</dbReference>
<evidence type="ECO:0000256" key="8">
    <source>
        <dbReference type="SAM" id="MobiDB-lite"/>
    </source>
</evidence>
<evidence type="ECO:0000256" key="1">
    <source>
        <dbReference type="ARBA" id="ARBA00004123"/>
    </source>
</evidence>
<dbReference type="InterPro" id="IPR027417">
    <property type="entry name" value="P-loop_NTPase"/>
</dbReference>
<sequence length="535" mass="59617">MPAIMAVKPDSARSNPDSTPQKRRLRSDTTAAPDSPISTPVKWKSPRTCTTSSPKTPISRVERDCSENITKSHKSPIKKLSDSLTPTKQKWNPLDSEQMKAVKEAVHVSTAPPNIVCREGEQKRVLEFCQACVEQEKAGSLYVCGCPGTGKSLSMEKVKQLLFHWANEAGHQQPNVLTINCTSLAKTSDIFSKILGESQPRKKVNGATSPLQHLQNLYSQKPQPSGMKMMLIIADELDYLITKDRAVLHDLFMLTTFPFSRCILIGIANAIDLADRFLPKLQSLNCKPMVVTFRAYSKDQILKILHERLMELPYTVFQPQALELCARKVAAASGDMRKALCVCRSAIEIVEAELRESSSNFSSSIVEKAFLEQQRATAPVFLEKQEIDVVRLDHMVVALSKTYKSPIVDTIQSLPQHQQILLCSAVKLFRGGKKDTNVGELNKFYMEICKSALIPPVGILELSSICRVLSDQGLLKLGQSREDKSKRVTLCVDEADITFALQGIRFFRNCLQSPFQTKRYQSLASMMKKAAGLID</sequence>
<dbReference type="Proteomes" id="UP000737018">
    <property type="component" value="Unassembled WGS sequence"/>
</dbReference>
<dbReference type="GO" id="GO:0016887">
    <property type="term" value="F:ATP hydrolysis activity"/>
    <property type="evidence" value="ECO:0007669"/>
    <property type="project" value="InterPro"/>
</dbReference>
<evidence type="ECO:0000256" key="7">
    <source>
        <dbReference type="PIRNR" id="PIRNR001767"/>
    </source>
</evidence>
<dbReference type="OrthoDB" id="1926878at2759"/>
<dbReference type="InterPro" id="IPR036388">
    <property type="entry name" value="WH-like_DNA-bd_sf"/>
</dbReference>
<comment type="subcellular location">
    <subcellularLocation>
        <location evidence="1">Nucleus</location>
    </subcellularLocation>
</comment>
<evidence type="ECO:0000256" key="4">
    <source>
        <dbReference type="ARBA" id="ARBA00022705"/>
    </source>
</evidence>
<keyword evidence="4" id="KW-0235">DNA replication</keyword>
<dbReference type="FunFam" id="1.10.8.60:FF:000102">
    <property type="entry name" value="Cell division control protein"/>
    <property type="match status" value="1"/>
</dbReference>
<organism evidence="10 11">
    <name type="scientific">Castanea mollissima</name>
    <name type="common">Chinese chestnut</name>
    <dbReference type="NCBI Taxonomy" id="60419"/>
    <lineage>
        <taxon>Eukaryota</taxon>
        <taxon>Viridiplantae</taxon>
        <taxon>Streptophyta</taxon>
        <taxon>Embryophyta</taxon>
        <taxon>Tracheophyta</taxon>
        <taxon>Spermatophyta</taxon>
        <taxon>Magnoliopsida</taxon>
        <taxon>eudicotyledons</taxon>
        <taxon>Gunneridae</taxon>
        <taxon>Pentapetalae</taxon>
        <taxon>rosids</taxon>
        <taxon>fabids</taxon>
        <taxon>Fagales</taxon>
        <taxon>Fagaceae</taxon>
        <taxon>Castanea</taxon>
    </lineage>
</organism>
<dbReference type="SUPFAM" id="SSF46785">
    <property type="entry name" value="Winged helix' DNA-binding domain"/>
    <property type="match status" value="1"/>
</dbReference>
<comment type="caution">
    <text evidence="10">The sequence shown here is derived from an EMBL/GenBank/DDBJ whole genome shotgun (WGS) entry which is preliminary data.</text>
</comment>
<dbReference type="CDD" id="cd00009">
    <property type="entry name" value="AAA"/>
    <property type="match status" value="1"/>
</dbReference>
<reference evidence="10" key="1">
    <citation type="submission" date="2020-03" db="EMBL/GenBank/DDBJ databases">
        <title>Castanea mollissima Vanexum genome sequencing.</title>
        <authorList>
            <person name="Staton M."/>
        </authorList>
    </citation>
    <scope>NUCLEOTIDE SEQUENCE</scope>
    <source>
        <tissue evidence="10">Leaf</tissue>
    </source>
</reference>
<dbReference type="Pfam" id="PF09079">
    <property type="entry name" value="WHD_Cdc6"/>
    <property type="match status" value="1"/>
</dbReference>
<dbReference type="InterPro" id="IPR050311">
    <property type="entry name" value="ORC1/CDC6"/>
</dbReference>
<dbReference type="PIRSF" id="PIRSF001767">
    <property type="entry name" value="Cdc6"/>
    <property type="match status" value="1"/>
</dbReference>
<feature type="domain" description="Cdc6 C-terminal" evidence="9">
    <location>
        <begin position="422"/>
        <end position="501"/>
    </location>
</feature>
<dbReference type="FunFam" id="3.40.50.300:FF:000547">
    <property type="entry name" value="Cell division control protein"/>
    <property type="match status" value="1"/>
</dbReference>
<dbReference type="InterPro" id="IPR049945">
    <property type="entry name" value="AAA_22"/>
</dbReference>
<evidence type="ECO:0000256" key="5">
    <source>
        <dbReference type="ARBA" id="ARBA00023242"/>
    </source>
</evidence>
<feature type="compositionally biased region" description="Polar residues" evidence="8">
    <location>
        <begin position="47"/>
        <end position="56"/>
    </location>
</feature>
<proteinExistence type="inferred from homology"/>
<dbReference type="InterPro" id="IPR015163">
    <property type="entry name" value="Cdc6_C"/>
</dbReference>
<dbReference type="GO" id="GO:0033314">
    <property type="term" value="P:mitotic DNA replication checkpoint signaling"/>
    <property type="evidence" value="ECO:0007669"/>
    <property type="project" value="TreeGrafter"/>
</dbReference>
<dbReference type="Gene3D" id="1.10.10.10">
    <property type="entry name" value="Winged helix-like DNA-binding domain superfamily/Winged helix DNA-binding domain"/>
    <property type="match status" value="1"/>
</dbReference>
<evidence type="ECO:0000256" key="6">
    <source>
        <dbReference type="ARBA" id="ARBA00023306"/>
    </source>
</evidence>
<feature type="compositionally biased region" description="Polar residues" evidence="8">
    <location>
        <begin position="28"/>
        <end position="38"/>
    </location>
</feature>
<dbReference type="Gene3D" id="1.10.8.60">
    <property type="match status" value="1"/>
</dbReference>